<evidence type="ECO:0000313" key="2">
    <source>
        <dbReference type="Proteomes" id="UP001211249"/>
    </source>
</evidence>
<sequence>MLEKLMQAAFITFLLQLTAVLGNTSHLPRTKAMSHISQKPVPVISSTFQGSD</sequence>
<evidence type="ECO:0000313" key="1">
    <source>
        <dbReference type="EMBL" id="MDB9536087.1"/>
    </source>
</evidence>
<name>A0ABT5AGM1_9CYAN</name>
<dbReference type="RefSeq" id="WP_271795936.1">
    <property type="nucleotide sequence ID" value="NZ_JAQMUC010000055.1"/>
</dbReference>
<organism evidence="1 2">
    <name type="scientific">Dolichospermum planctonicum CS-1226</name>
    <dbReference type="NCBI Taxonomy" id="3021751"/>
    <lineage>
        <taxon>Bacteria</taxon>
        <taxon>Bacillati</taxon>
        <taxon>Cyanobacteriota</taxon>
        <taxon>Cyanophyceae</taxon>
        <taxon>Nostocales</taxon>
        <taxon>Aphanizomenonaceae</taxon>
        <taxon>Dolichospermum</taxon>
        <taxon>Dolichospermum planctonicum</taxon>
    </lineage>
</organism>
<dbReference type="Proteomes" id="UP001211249">
    <property type="component" value="Unassembled WGS sequence"/>
</dbReference>
<dbReference type="EMBL" id="JAQMUC010000055">
    <property type="protein sequence ID" value="MDB9536087.1"/>
    <property type="molecule type" value="Genomic_DNA"/>
</dbReference>
<reference evidence="1 2" key="1">
    <citation type="submission" date="2023-01" db="EMBL/GenBank/DDBJ databases">
        <title>Genomes from the Australian National Cyanobacteria Reference Collection.</title>
        <authorList>
            <person name="Willis A."/>
            <person name="Lee E.M.F."/>
        </authorList>
    </citation>
    <scope>NUCLEOTIDE SEQUENCE [LARGE SCALE GENOMIC DNA]</scope>
    <source>
        <strain evidence="1 2">CS-1226</strain>
    </source>
</reference>
<gene>
    <name evidence="1" type="ORF">PN451_09615</name>
</gene>
<comment type="caution">
    <text evidence="1">The sequence shown here is derived from an EMBL/GenBank/DDBJ whole genome shotgun (WGS) entry which is preliminary data.</text>
</comment>
<accession>A0ABT5AGM1</accession>
<proteinExistence type="predicted"/>
<keyword evidence="2" id="KW-1185">Reference proteome</keyword>
<protein>
    <submittedName>
        <fullName evidence="1">Uncharacterized protein</fullName>
    </submittedName>
</protein>